<name>A0A328ECU2_9ASTE</name>
<dbReference type="PROSITE" id="PS52040">
    <property type="entry name" value="TOPO_IIA"/>
    <property type="match status" value="1"/>
</dbReference>
<dbReference type="Proteomes" id="UP000249390">
    <property type="component" value="Unassembled WGS sequence"/>
</dbReference>
<keyword evidence="4" id="KW-0547">Nucleotide-binding</keyword>
<dbReference type="PANTHER" id="PTHR10169:SF38">
    <property type="entry name" value="DNA TOPOISOMERASE 2"/>
    <property type="match status" value="1"/>
</dbReference>
<dbReference type="InterPro" id="IPR050634">
    <property type="entry name" value="DNA_Topoisomerase_II"/>
</dbReference>
<keyword evidence="7 9" id="KW-0238">DNA-binding</keyword>
<evidence type="ECO:0000256" key="2">
    <source>
        <dbReference type="ARBA" id="ARBA00001946"/>
    </source>
</evidence>
<dbReference type="EC" id="5.6.2.2" evidence="3"/>
<evidence type="ECO:0000256" key="6">
    <source>
        <dbReference type="ARBA" id="ARBA00023029"/>
    </source>
</evidence>
<accession>A0A328ECU2</accession>
<dbReference type="GO" id="GO:0005634">
    <property type="term" value="C:nucleus"/>
    <property type="evidence" value="ECO:0007669"/>
    <property type="project" value="TreeGrafter"/>
</dbReference>
<dbReference type="Gene3D" id="3.90.199.10">
    <property type="entry name" value="Topoisomerase II, domain 5"/>
    <property type="match status" value="1"/>
</dbReference>
<evidence type="ECO:0000256" key="3">
    <source>
        <dbReference type="ARBA" id="ARBA00012895"/>
    </source>
</evidence>
<organism evidence="11 12">
    <name type="scientific">Cuscuta australis</name>
    <dbReference type="NCBI Taxonomy" id="267555"/>
    <lineage>
        <taxon>Eukaryota</taxon>
        <taxon>Viridiplantae</taxon>
        <taxon>Streptophyta</taxon>
        <taxon>Embryophyta</taxon>
        <taxon>Tracheophyta</taxon>
        <taxon>Spermatophyta</taxon>
        <taxon>Magnoliopsida</taxon>
        <taxon>eudicotyledons</taxon>
        <taxon>Gunneridae</taxon>
        <taxon>Pentapetalae</taxon>
        <taxon>asterids</taxon>
        <taxon>lamiids</taxon>
        <taxon>Solanales</taxon>
        <taxon>Convolvulaceae</taxon>
        <taxon>Cuscuteae</taxon>
        <taxon>Cuscuta</taxon>
        <taxon>Cuscuta subgen. Grammica</taxon>
        <taxon>Cuscuta sect. Cleistogrammica</taxon>
    </lineage>
</organism>
<comment type="caution">
    <text evidence="11">The sequence shown here is derived from an EMBL/GenBank/DDBJ whole genome shotgun (WGS) entry which is preliminary data.</text>
</comment>
<sequence length="157" mass="18076">MVDGFKRTQRKVVFTALLINLDTFMKVPDFAGEVSSKTSYHHSDGVLTDCIFLMAQEFVGRKNLNIMQSKGQFGTRSRGPQHHGMARYDHTKLSPIAKLVFPEIDNCLLEHLKEGVQILEPKWYDHCFITLVYVCKCIVINHPFLCSFLEKYAIYCL</sequence>
<keyword evidence="6 9" id="KW-0799">Topoisomerase</keyword>
<dbReference type="GO" id="GO:0003918">
    <property type="term" value="F:DNA topoisomerase type II (double strand cut, ATP-hydrolyzing) activity"/>
    <property type="evidence" value="ECO:0007669"/>
    <property type="project" value="UniProtKB-EC"/>
</dbReference>
<evidence type="ECO:0000256" key="8">
    <source>
        <dbReference type="ARBA" id="ARBA00023235"/>
    </source>
</evidence>
<comment type="catalytic activity">
    <reaction evidence="1 9">
        <text>ATP-dependent breakage, passage and rejoining of double-stranded DNA.</text>
        <dbReference type="EC" id="5.6.2.2"/>
    </reaction>
</comment>
<dbReference type="InterPro" id="IPR001154">
    <property type="entry name" value="TopoII_euk"/>
</dbReference>
<feature type="active site" description="O-(5'-phospho-DNA)-tyrosine intermediate" evidence="9">
    <location>
        <position position="88"/>
    </location>
</feature>
<evidence type="ECO:0000259" key="10">
    <source>
        <dbReference type="PROSITE" id="PS52040"/>
    </source>
</evidence>
<keyword evidence="12" id="KW-1185">Reference proteome</keyword>
<evidence type="ECO:0000256" key="7">
    <source>
        <dbReference type="ARBA" id="ARBA00023125"/>
    </source>
</evidence>
<evidence type="ECO:0000313" key="12">
    <source>
        <dbReference type="Proteomes" id="UP000249390"/>
    </source>
</evidence>
<dbReference type="PANTHER" id="PTHR10169">
    <property type="entry name" value="DNA TOPOISOMERASE/GYRASE"/>
    <property type="match status" value="1"/>
</dbReference>
<dbReference type="InterPro" id="IPR002205">
    <property type="entry name" value="Topo_IIA_dom_A"/>
</dbReference>
<proteinExistence type="predicted"/>
<dbReference type="AlphaFoldDB" id="A0A328ECU2"/>
<dbReference type="InterPro" id="IPR013760">
    <property type="entry name" value="Topo_IIA-like_dom_sf"/>
</dbReference>
<evidence type="ECO:0000256" key="9">
    <source>
        <dbReference type="PROSITE-ProRule" id="PRU01384"/>
    </source>
</evidence>
<keyword evidence="8 9" id="KW-0413">Isomerase</keyword>
<dbReference type="PRINTS" id="PR01158">
    <property type="entry name" value="TOPISMRASEII"/>
</dbReference>
<dbReference type="GO" id="GO:0000819">
    <property type="term" value="P:sister chromatid segregation"/>
    <property type="evidence" value="ECO:0007669"/>
    <property type="project" value="TreeGrafter"/>
</dbReference>
<reference evidence="11 12" key="1">
    <citation type="submission" date="2018-06" db="EMBL/GenBank/DDBJ databases">
        <title>The Genome of Cuscuta australis (Dodder) Provides Insight into the Evolution of Plant Parasitism.</title>
        <authorList>
            <person name="Liu H."/>
        </authorList>
    </citation>
    <scope>NUCLEOTIDE SEQUENCE [LARGE SCALE GENOMIC DNA]</scope>
    <source>
        <strain evidence="12">cv. Yunnan</strain>
        <tissue evidence="11">Vines</tissue>
    </source>
</reference>
<evidence type="ECO:0000313" key="11">
    <source>
        <dbReference type="EMBL" id="RAL54498.1"/>
    </source>
</evidence>
<dbReference type="SUPFAM" id="SSF56719">
    <property type="entry name" value="Type II DNA topoisomerase"/>
    <property type="match status" value="1"/>
</dbReference>
<dbReference type="GO" id="GO:0005524">
    <property type="term" value="F:ATP binding"/>
    <property type="evidence" value="ECO:0007669"/>
    <property type="project" value="UniProtKB-KW"/>
</dbReference>
<dbReference type="Pfam" id="PF00521">
    <property type="entry name" value="DNA_topoisoIV"/>
    <property type="match status" value="1"/>
</dbReference>
<dbReference type="GO" id="GO:0003677">
    <property type="term" value="F:DNA binding"/>
    <property type="evidence" value="ECO:0007669"/>
    <property type="project" value="UniProtKB-UniRule"/>
</dbReference>
<feature type="domain" description="Topo IIA-type catalytic" evidence="10">
    <location>
        <begin position="1"/>
        <end position="157"/>
    </location>
</feature>
<protein>
    <recommendedName>
        <fullName evidence="3">DNA topoisomerase (ATP-hydrolyzing)</fullName>
        <ecNumber evidence="3">5.6.2.2</ecNumber>
    </recommendedName>
</protein>
<dbReference type="EMBL" id="NQVE01000009">
    <property type="protein sequence ID" value="RAL54498.1"/>
    <property type="molecule type" value="Genomic_DNA"/>
</dbReference>
<dbReference type="GO" id="GO:0006265">
    <property type="term" value="P:DNA topological change"/>
    <property type="evidence" value="ECO:0007669"/>
    <property type="project" value="UniProtKB-UniRule"/>
</dbReference>
<evidence type="ECO:0000256" key="1">
    <source>
        <dbReference type="ARBA" id="ARBA00000185"/>
    </source>
</evidence>
<keyword evidence="5" id="KW-0067">ATP-binding</keyword>
<evidence type="ECO:0000256" key="5">
    <source>
        <dbReference type="ARBA" id="ARBA00022840"/>
    </source>
</evidence>
<comment type="cofactor">
    <cofactor evidence="2">
        <name>Mg(2+)</name>
        <dbReference type="ChEBI" id="CHEBI:18420"/>
    </cofactor>
</comment>
<dbReference type="GO" id="GO:0000712">
    <property type="term" value="P:resolution of meiotic recombination intermediates"/>
    <property type="evidence" value="ECO:0007669"/>
    <property type="project" value="TreeGrafter"/>
</dbReference>
<gene>
    <name evidence="11" type="ORF">DM860_001626</name>
</gene>
<evidence type="ECO:0000256" key="4">
    <source>
        <dbReference type="ARBA" id="ARBA00022741"/>
    </source>
</evidence>
<dbReference type="InterPro" id="IPR013758">
    <property type="entry name" value="Topo_IIA_A/C_ab"/>
</dbReference>